<keyword evidence="2" id="KW-0255">Endonuclease</keyword>
<evidence type="ECO:0000259" key="1">
    <source>
        <dbReference type="Pfam" id="PF05685"/>
    </source>
</evidence>
<dbReference type="SUPFAM" id="SSF52980">
    <property type="entry name" value="Restriction endonuclease-like"/>
    <property type="match status" value="1"/>
</dbReference>
<dbReference type="Proteomes" id="UP001374803">
    <property type="component" value="Chromosome"/>
</dbReference>
<dbReference type="GO" id="GO:0004519">
    <property type="term" value="F:endonuclease activity"/>
    <property type="evidence" value="ECO:0007669"/>
    <property type="project" value="UniProtKB-KW"/>
</dbReference>
<reference evidence="2" key="1">
    <citation type="submission" date="2021-12" db="EMBL/GenBank/DDBJ databases">
        <title>Discovery of the Pendulisporaceae a myxobacterial family with distinct sporulation behavior and unique specialized metabolism.</title>
        <authorList>
            <person name="Garcia R."/>
            <person name="Popoff A."/>
            <person name="Bader C.D."/>
            <person name="Loehr J."/>
            <person name="Walesch S."/>
            <person name="Walt C."/>
            <person name="Boldt J."/>
            <person name="Bunk B."/>
            <person name="Haeckl F.J.F.P.J."/>
            <person name="Gunesch A.P."/>
            <person name="Birkelbach J."/>
            <person name="Nuebel U."/>
            <person name="Pietschmann T."/>
            <person name="Bach T."/>
            <person name="Mueller R."/>
        </authorList>
    </citation>
    <scope>NUCLEOTIDE SEQUENCE</scope>
    <source>
        <strain evidence="2">MSr11367</strain>
    </source>
</reference>
<dbReference type="RefSeq" id="WP_394838511.1">
    <property type="nucleotide sequence ID" value="NZ_CP089929.1"/>
</dbReference>
<dbReference type="EMBL" id="CP089983">
    <property type="protein sequence ID" value="WXB08836.1"/>
    <property type="molecule type" value="Genomic_DNA"/>
</dbReference>
<keyword evidence="2" id="KW-0540">Nuclease</keyword>
<dbReference type="Pfam" id="PF05685">
    <property type="entry name" value="Uma2"/>
    <property type="match status" value="1"/>
</dbReference>
<organism evidence="2 3">
    <name type="scientific">Pendulispora rubella</name>
    <dbReference type="NCBI Taxonomy" id="2741070"/>
    <lineage>
        <taxon>Bacteria</taxon>
        <taxon>Pseudomonadati</taxon>
        <taxon>Myxococcota</taxon>
        <taxon>Myxococcia</taxon>
        <taxon>Myxococcales</taxon>
        <taxon>Sorangiineae</taxon>
        <taxon>Pendulisporaceae</taxon>
        <taxon>Pendulispora</taxon>
    </lineage>
</organism>
<dbReference type="CDD" id="cd06260">
    <property type="entry name" value="DUF820-like"/>
    <property type="match status" value="1"/>
</dbReference>
<evidence type="ECO:0000313" key="3">
    <source>
        <dbReference type="Proteomes" id="UP001374803"/>
    </source>
</evidence>
<dbReference type="InterPro" id="IPR008538">
    <property type="entry name" value="Uma2"/>
</dbReference>
<feature type="domain" description="Putative restriction endonuclease" evidence="1">
    <location>
        <begin position="13"/>
        <end position="172"/>
    </location>
</feature>
<gene>
    <name evidence="2" type="ORF">LVJ94_16545</name>
</gene>
<proteinExistence type="predicted"/>
<protein>
    <submittedName>
        <fullName evidence="2">Uma2 family endonuclease</fullName>
    </submittedName>
</protein>
<accession>A0ABZ2LGC1</accession>
<dbReference type="Gene3D" id="3.90.1570.10">
    <property type="entry name" value="tt1808, chain A"/>
    <property type="match status" value="1"/>
</dbReference>
<dbReference type="InterPro" id="IPR011335">
    <property type="entry name" value="Restrct_endonuc-II-like"/>
</dbReference>
<keyword evidence="3" id="KW-1185">Reference proteome</keyword>
<dbReference type="PANTHER" id="PTHR36558">
    <property type="entry name" value="GLR1098 PROTEIN"/>
    <property type="match status" value="1"/>
</dbReference>
<sequence>MANVPSQPYVSLEDFWAAEETSETRHEWLDGIVYDMSRGSIEHGRLTAAITIELGNALKGKCTVYGPEVMLYIAETRFCTYADANVVWGPAETFRVAKLGDALTNPSVLVEVLSDSTEQYDRGEKFAHYMRMPSVREYVLVSQHERRIEVFRRPEYGRWFHEVAQAGESLTLHGEKISVDSVYANLYPPQKY</sequence>
<dbReference type="PANTHER" id="PTHR36558:SF1">
    <property type="entry name" value="RESTRICTION ENDONUCLEASE DOMAIN-CONTAINING PROTEIN-RELATED"/>
    <property type="match status" value="1"/>
</dbReference>
<dbReference type="InterPro" id="IPR012296">
    <property type="entry name" value="Nuclease_put_TT1808"/>
</dbReference>
<name>A0ABZ2LGC1_9BACT</name>
<evidence type="ECO:0000313" key="2">
    <source>
        <dbReference type="EMBL" id="WXB08836.1"/>
    </source>
</evidence>
<keyword evidence="2" id="KW-0378">Hydrolase</keyword>